<gene>
    <name evidence="1" type="ORF">AAEO56_09545</name>
</gene>
<evidence type="ECO:0000313" key="1">
    <source>
        <dbReference type="EMBL" id="MEL1244504.1"/>
    </source>
</evidence>
<keyword evidence="2" id="KW-1185">Reference proteome</keyword>
<reference evidence="1 2" key="1">
    <citation type="submission" date="2024-04" db="EMBL/GenBank/DDBJ databases">
        <title>Flavobacterium sp. DGU11 16S ribosomal RNA gene Genome sequencing and assembly.</title>
        <authorList>
            <person name="Park S."/>
        </authorList>
    </citation>
    <scope>NUCLEOTIDE SEQUENCE [LARGE SCALE GENOMIC DNA]</scope>
    <source>
        <strain evidence="1 2">DGU11</strain>
    </source>
</reference>
<dbReference type="EMBL" id="JBBYHR010000004">
    <property type="protein sequence ID" value="MEL1244504.1"/>
    <property type="molecule type" value="Genomic_DNA"/>
</dbReference>
<dbReference type="PROSITE" id="PS51257">
    <property type="entry name" value="PROKAR_LIPOPROTEIN"/>
    <property type="match status" value="1"/>
</dbReference>
<proteinExistence type="predicted"/>
<dbReference type="RefSeq" id="WP_341696820.1">
    <property type="nucleotide sequence ID" value="NZ_JBBYHR010000004.1"/>
</dbReference>
<accession>A0ABU9HWF7</accession>
<sequence length="148" mass="16411">MKKALILGIALSLALACKKDVEEKTKNAINEGGKAVEETADKVVDEVSAHFEDSRGCKLELSEDLKNKGIGTGKFYIEKDTVTKKHNKLVIYLINDKNYKGAINFKVADKEGVEIGRTTHTADTKTGYQDILFDNRTDIEPKSTISIY</sequence>
<organism evidence="1 2">
    <name type="scientific">Flavobacterium arundinis</name>
    <dbReference type="NCBI Taxonomy" id="3139143"/>
    <lineage>
        <taxon>Bacteria</taxon>
        <taxon>Pseudomonadati</taxon>
        <taxon>Bacteroidota</taxon>
        <taxon>Flavobacteriia</taxon>
        <taxon>Flavobacteriales</taxon>
        <taxon>Flavobacteriaceae</taxon>
        <taxon>Flavobacterium</taxon>
    </lineage>
</organism>
<protein>
    <recommendedName>
        <fullName evidence="3">Lipoprotein</fullName>
    </recommendedName>
</protein>
<comment type="caution">
    <text evidence="1">The sequence shown here is derived from an EMBL/GenBank/DDBJ whole genome shotgun (WGS) entry which is preliminary data.</text>
</comment>
<evidence type="ECO:0008006" key="3">
    <source>
        <dbReference type="Google" id="ProtNLM"/>
    </source>
</evidence>
<name>A0ABU9HWF7_9FLAO</name>
<evidence type="ECO:0000313" key="2">
    <source>
        <dbReference type="Proteomes" id="UP001464555"/>
    </source>
</evidence>
<dbReference type="Proteomes" id="UP001464555">
    <property type="component" value="Unassembled WGS sequence"/>
</dbReference>